<dbReference type="EMBL" id="JAENHO010000026">
    <property type="protein sequence ID" value="MBL7262091.1"/>
    <property type="molecule type" value="Genomic_DNA"/>
</dbReference>
<organism evidence="2 3">
    <name type="scientific">Paractinoplanes lichenicola</name>
    <dbReference type="NCBI Taxonomy" id="2802976"/>
    <lineage>
        <taxon>Bacteria</taxon>
        <taxon>Bacillati</taxon>
        <taxon>Actinomycetota</taxon>
        <taxon>Actinomycetes</taxon>
        <taxon>Micromonosporales</taxon>
        <taxon>Micromonosporaceae</taxon>
        <taxon>Paractinoplanes</taxon>
    </lineage>
</organism>
<protein>
    <submittedName>
        <fullName evidence="2">CHAT domain-containing protein</fullName>
    </submittedName>
</protein>
<proteinExistence type="predicted"/>
<comment type="caution">
    <text evidence="2">The sequence shown here is derived from an EMBL/GenBank/DDBJ whole genome shotgun (WGS) entry which is preliminary data.</text>
</comment>
<evidence type="ECO:0000313" key="3">
    <source>
        <dbReference type="Proteomes" id="UP000598996"/>
    </source>
</evidence>
<sequence length="229" mass="24500">MGDVIFGNKQVGDVLNGGNKYVVNPGPASSPPAERRVILMMSANPVTTQPLRLDEEHRAIDRAVADAQASHLLEVRAATAVRLEDLQYALLRHRPAVVHFSGHGDPVRGIQVTDDRGLARSVPPDALSRLFEILARGIDCVVLNACFTEAQASAIARHVPCVIGMRGGVLDKSAIRFAAGFYQGIAYGSSIGTSFELARNGLDLHGVPHSDVPQLITQPGADTRTVIDR</sequence>
<dbReference type="RefSeq" id="WP_203078636.1">
    <property type="nucleotide sequence ID" value="NZ_JAENHO010000026.1"/>
</dbReference>
<evidence type="ECO:0000259" key="1">
    <source>
        <dbReference type="Pfam" id="PF12770"/>
    </source>
</evidence>
<dbReference type="InterPro" id="IPR024983">
    <property type="entry name" value="CHAT_dom"/>
</dbReference>
<feature type="domain" description="CHAT" evidence="1">
    <location>
        <begin position="40"/>
        <end position="191"/>
    </location>
</feature>
<keyword evidence="3" id="KW-1185">Reference proteome</keyword>
<name>A0ABS1W5S6_9ACTN</name>
<accession>A0ABS1W5S6</accession>
<dbReference type="Proteomes" id="UP000598996">
    <property type="component" value="Unassembled WGS sequence"/>
</dbReference>
<evidence type="ECO:0000313" key="2">
    <source>
        <dbReference type="EMBL" id="MBL7262091.1"/>
    </source>
</evidence>
<reference evidence="2 3" key="1">
    <citation type="submission" date="2021-01" db="EMBL/GenBank/DDBJ databases">
        <title>Actinoplanes sp. nov. LDG1-01 isolated from lichen.</title>
        <authorList>
            <person name="Saeng-In P."/>
            <person name="Phongsopitanun W."/>
            <person name="Kanchanasin P."/>
            <person name="Yuki M."/>
            <person name="Kudo T."/>
            <person name="Ohkuma M."/>
            <person name="Tanasupawat S."/>
        </authorList>
    </citation>
    <scope>NUCLEOTIDE SEQUENCE [LARGE SCALE GENOMIC DNA]</scope>
    <source>
        <strain evidence="2 3">LDG1-01</strain>
    </source>
</reference>
<dbReference type="Pfam" id="PF12770">
    <property type="entry name" value="CHAT"/>
    <property type="match status" value="1"/>
</dbReference>
<gene>
    <name evidence="2" type="ORF">JKJ07_48260</name>
</gene>